<dbReference type="EnsemblPlants" id="TuG1812G0300002160.01.T01">
    <property type="protein sequence ID" value="TuG1812G0300002160.01.T01.cds377113"/>
    <property type="gene ID" value="TuG1812G0300002160.01"/>
</dbReference>
<reference evidence="1" key="2">
    <citation type="submission" date="2018-03" db="EMBL/GenBank/DDBJ databases">
        <title>The Triticum urartu genome reveals the dynamic nature of wheat genome evolution.</title>
        <authorList>
            <person name="Ling H."/>
            <person name="Ma B."/>
            <person name="Shi X."/>
            <person name="Liu H."/>
            <person name="Dong L."/>
            <person name="Sun H."/>
            <person name="Cao Y."/>
            <person name="Gao Q."/>
            <person name="Zheng S."/>
            <person name="Li Y."/>
            <person name="Yu Y."/>
            <person name="Du H."/>
            <person name="Qi M."/>
            <person name="Li Y."/>
            <person name="Yu H."/>
            <person name="Cui Y."/>
            <person name="Wang N."/>
            <person name="Chen C."/>
            <person name="Wu H."/>
            <person name="Zhao Y."/>
            <person name="Zhang J."/>
            <person name="Li Y."/>
            <person name="Zhou W."/>
            <person name="Zhang B."/>
            <person name="Hu W."/>
            <person name="Eijk M."/>
            <person name="Tang J."/>
            <person name="Witsenboer H."/>
            <person name="Zhao S."/>
            <person name="Li Z."/>
            <person name="Zhang A."/>
            <person name="Wang D."/>
            <person name="Liang C."/>
        </authorList>
    </citation>
    <scope>NUCLEOTIDE SEQUENCE [LARGE SCALE GENOMIC DNA]</scope>
    <source>
        <strain evidence="1">cv. G1812</strain>
    </source>
</reference>
<reference evidence="2" key="1">
    <citation type="journal article" date="2013" name="Nature">
        <title>Draft genome of the wheat A-genome progenitor Triticum urartu.</title>
        <authorList>
            <person name="Ling H.Q."/>
            <person name="Zhao S."/>
            <person name="Liu D."/>
            <person name="Wang J."/>
            <person name="Sun H."/>
            <person name="Zhang C."/>
            <person name="Fan H."/>
            <person name="Li D."/>
            <person name="Dong L."/>
            <person name="Tao Y."/>
            <person name="Gao C."/>
            <person name="Wu H."/>
            <person name="Li Y."/>
            <person name="Cui Y."/>
            <person name="Guo X."/>
            <person name="Zheng S."/>
            <person name="Wang B."/>
            <person name="Yu K."/>
            <person name="Liang Q."/>
            <person name="Yang W."/>
            <person name="Lou X."/>
            <person name="Chen J."/>
            <person name="Feng M."/>
            <person name="Jian J."/>
            <person name="Zhang X."/>
            <person name="Luo G."/>
            <person name="Jiang Y."/>
            <person name="Liu J."/>
            <person name="Wang Z."/>
            <person name="Sha Y."/>
            <person name="Zhang B."/>
            <person name="Wu H."/>
            <person name="Tang D."/>
            <person name="Shen Q."/>
            <person name="Xue P."/>
            <person name="Zou S."/>
            <person name="Wang X."/>
            <person name="Liu X."/>
            <person name="Wang F."/>
            <person name="Yang Y."/>
            <person name="An X."/>
            <person name="Dong Z."/>
            <person name="Zhang K."/>
            <person name="Zhang X."/>
            <person name="Luo M.C."/>
            <person name="Dvorak J."/>
            <person name="Tong Y."/>
            <person name="Wang J."/>
            <person name="Yang H."/>
            <person name="Li Z."/>
            <person name="Wang D."/>
            <person name="Zhang A."/>
            <person name="Wang J."/>
        </authorList>
    </citation>
    <scope>NUCLEOTIDE SEQUENCE</scope>
    <source>
        <strain evidence="2">cv. G1812</strain>
    </source>
</reference>
<reference evidence="1" key="3">
    <citation type="submission" date="2022-06" db="UniProtKB">
        <authorList>
            <consortium name="EnsemblPlants"/>
        </authorList>
    </citation>
    <scope>IDENTIFICATION</scope>
</reference>
<evidence type="ECO:0000313" key="2">
    <source>
        <dbReference type="Proteomes" id="UP000015106"/>
    </source>
</evidence>
<keyword evidence="2" id="KW-1185">Reference proteome</keyword>
<name>A0A8R7TU84_TRIUA</name>
<proteinExistence type="predicted"/>
<dbReference type="Gramene" id="TuG1812G0300002160.01.T01">
    <property type="protein sequence ID" value="TuG1812G0300002160.01.T01.cds377113"/>
    <property type="gene ID" value="TuG1812G0300002160.01"/>
</dbReference>
<evidence type="ECO:0000313" key="1">
    <source>
        <dbReference type="EnsemblPlants" id="TuG1812G0300002160.01.T01.cds377113"/>
    </source>
</evidence>
<dbReference type="AlphaFoldDB" id="A0A8R7TU84"/>
<organism evidence="1 2">
    <name type="scientific">Triticum urartu</name>
    <name type="common">Red wild einkorn</name>
    <name type="synonym">Crithodium urartu</name>
    <dbReference type="NCBI Taxonomy" id="4572"/>
    <lineage>
        <taxon>Eukaryota</taxon>
        <taxon>Viridiplantae</taxon>
        <taxon>Streptophyta</taxon>
        <taxon>Embryophyta</taxon>
        <taxon>Tracheophyta</taxon>
        <taxon>Spermatophyta</taxon>
        <taxon>Magnoliopsida</taxon>
        <taxon>Liliopsida</taxon>
        <taxon>Poales</taxon>
        <taxon>Poaceae</taxon>
        <taxon>BOP clade</taxon>
        <taxon>Pooideae</taxon>
        <taxon>Triticodae</taxon>
        <taxon>Triticeae</taxon>
        <taxon>Triticinae</taxon>
        <taxon>Triticum</taxon>
    </lineage>
</organism>
<accession>A0A8R7TU84</accession>
<sequence length="64" mass="7343">MPVFIWPLRIILCLNNSPDISLFISRRFLLFGVTAISRCFFCNLMMVDSLISNNVVASYLQQSL</sequence>
<dbReference type="Proteomes" id="UP000015106">
    <property type="component" value="Chromosome 3"/>
</dbReference>
<protein>
    <submittedName>
        <fullName evidence="1">Uncharacterized protein</fullName>
    </submittedName>
</protein>